<reference evidence="2 3" key="1">
    <citation type="journal article" date="2015" name="Genome Biol.">
        <title>Comparative genomics of Steinernema reveals deeply conserved gene regulatory networks.</title>
        <authorList>
            <person name="Dillman A.R."/>
            <person name="Macchietto M."/>
            <person name="Porter C.F."/>
            <person name="Rogers A."/>
            <person name="Williams B."/>
            <person name="Antoshechkin I."/>
            <person name="Lee M.M."/>
            <person name="Goodwin Z."/>
            <person name="Lu X."/>
            <person name="Lewis E.E."/>
            <person name="Goodrich-Blair H."/>
            <person name="Stock S.P."/>
            <person name="Adams B.J."/>
            <person name="Sternberg P.W."/>
            <person name="Mortazavi A."/>
        </authorList>
    </citation>
    <scope>NUCLEOTIDE SEQUENCE [LARGE SCALE GENOMIC DNA]</scope>
    <source>
        <strain evidence="2 3">ALL</strain>
    </source>
</reference>
<feature type="compositionally biased region" description="Polar residues" evidence="1">
    <location>
        <begin position="419"/>
        <end position="433"/>
    </location>
</feature>
<feature type="compositionally biased region" description="Basic residues" evidence="1">
    <location>
        <begin position="135"/>
        <end position="150"/>
    </location>
</feature>
<evidence type="ECO:0000313" key="3">
    <source>
        <dbReference type="Proteomes" id="UP000298663"/>
    </source>
</evidence>
<evidence type="ECO:0000256" key="1">
    <source>
        <dbReference type="SAM" id="MobiDB-lite"/>
    </source>
</evidence>
<sequence length="682" mass="76130">MLRDCHNSDILPTTQDGWLAKLRRLLRPESSKVLKIASSPRRPAKTGLRKTNEELAGQRHIPSVVSKVDVLSSTNRKVDSKTGFDATNCVASPTPLFAMMELTAESHVAAHNNIEQSVCGSLSCILGEQRKKRTKQSKKSIYKRSSKTTSRRSSGVFRPSLTSPASDTKEKREKTCDESDQATSMFHSGTDPSNGQTQSIAQIASAKLSQVSGILADYFSYFIDPSDQTIDETKENPDVTKKLEVNSTDDRTLSMLNDLASIAMKYPTLWEVDWRVGEEALTADQKHDFSWLYWNFWKNYPTVSLRDFSTWQNMLEIYEDVEMFPTSQTGWLSLMRRVPLCASPEYGIPLYTVPIKCRSDCSSCPCKGANQYRSSNQLIPCCCINEVGQIQKKKETGINEEQGFEAREDPNLVLELPLGSSNPKMSAEEAQTNHNEEKSSQTPGYNPIWSPYTIEMTVATEAAYNSPLADQTPSGFLTATKRLPGIGKTQNLEETEFSAVNASTTLLVSKPLQTADQLNKCEQLKFGAGRSGFTLSSQDVAKPALEKQTSTSPVTSSSYMSPFLNAQNSSSTEEMCLMSSLSELTIESQLEVLSFGCDPHDRPVINLTTADQQIQANYERLMEIEQPRDVSSNWRSDVEDFNSAVKECEKAFLGDYKQKANEEITNKRNDRDKADSINIRRQ</sequence>
<reference evidence="2 3" key="2">
    <citation type="journal article" date="2019" name="G3 (Bethesda)">
        <title>Hybrid Assembly of the Genome of the Entomopathogenic Nematode Steinernema carpocapsae Identifies the X-Chromosome.</title>
        <authorList>
            <person name="Serra L."/>
            <person name="Macchietto M."/>
            <person name="Macias-Munoz A."/>
            <person name="McGill C.J."/>
            <person name="Rodriguez I.M."/>
            <person name="Rodriguez B."/>
            <person name="Murad R."/>
            <person name="Mortazavi A."/>
        </authorList>
    </citation>
    <scope>NUCLEOTIDE SEQUENCE [LARGE SCALE GENOMIC DNA]</scope>
    <source>
        <strain evidence="2 3">ALL</strain>
    </source>
</reference>
<keyword evidence="3" id="KW-1185">Reference proteome</keyword>
<accession>A0A4V6I729</accession>
<comment type="caution">
    <text evidence="2">The sequence shown here is derived from an EMBL/GenBank/DDBJ whole genome shotgun (WGS) entry which is preliminary data.</text>
</comment>
<protein>
    <submittedName>
        <fullName evidence="2">Uncharacterized protein</fullName>
    </submittedName>
</protein>
<dbReference type="Proteomes" id="UP000298663">
    <property type="component" value="Chromosome X"/>
</dbReference>
<feature type="region of interest" description="Disordered" evidence="1">
    <location>
        <begin position="419"/>
        <end position="446"/>
    </location>
</feature>
<organism evidence="2 3">
    <name type="scientific">Steinernema carpocapsae</name>
    <name type="common">Entomopathogenic nematode</name>
    <dbReference type="NCBI Taxonomy" id="34508"/>
    <lineage>
        <taxon>Eukaryota</taxon>
        <taxon>Metazoa</taxon>
        <taxon>Ecdysozoa</taxon>
        <taxon>Nematoda</taxon>
        <taxon>Chromadorea</taxon>
        <taxon>Rhabditida</taxon>
        <taxon>Tylenchina</taxon>
        <taxon>Panagrolaimomorpha</taxon>
        <taxon>Strongyloidoidea</taxon>
        <taxon>Steinernematidae</taxon>
        <taxon>Steinernema</taxon>
    </lineage>
</organism>
<feature type="region of interest" description="Disordered" evidence="1">
    <location>
        <begin position="660"/>
        <end position="682"/>
    </location>
</feature>
<dbReference type="EMBL" id="AZBU02000001">
    <property type="protein sequence ID" value="TMS32463.1"/>
    <property type="molecule type" value="Genomic_DNA"/>
</dbReference>
<feature type="compositionally biased region" description="Basic and acidic residues" evidence="1">
    <location>
        <begin position="660"/>
        <end position="675"/>
    </location>
</feature>
<feature type="region of interest" description="Disordered" evidence="1">
    <location>
        <begin position="135"/>
        <end position="197"/>
    </location>
</feature>
<proteinExistence type="predicted"/>
<gene>
    <name evidence="2" type="ORF">L596_000294</name>
</gene>
<dbReference type="AlphaFoldDB" id="A0A4V6I729"/>
<feature type="compositionally biased region" description="Basic and acidic residues" evidence="1">
    <location>
        <begin position="167"/>
        <end position="177"/>
    </location>
</feature>
<feature type="compositionally biased region" description="Polar residues" evidence="1">
    <location>
        <begin position="181"/>
        <end position="197"/>
    </location>
</feature>
<name>A0A4V6I729_STECR</name>
<evidence type="ECO:0000313" key="2">
    <source>
        <dbReference type="EMBL" id="TMS32463.1"/>
    </source>
</evidence>
<dbReference type="EMBL" id="CM016762">
    <property type="protein sequence ID" value="TMS32463.1"/>
    <property type="molecule type" value="Genomic_DNA"/>
</dbReference>